<comment type="similarity">
    <text evidence="2 9">Belongs to the MGMT family.</text>
</comment>
<evidence type="ECO:0000256" key="8">
    <source>
        <dbReference type="ARBA" id="ARBA00049348"/>
    </source>
</evidence>
<dbReference type="PANTHER" id="PTHR10815">
    <property type="entry name" value="METHYLATED-DNA--PROTEIN-CYSTEINE METHYLTRANSFERASE"/>
    <property type="match status" value="1"/>
</dbReference>
<protein>
    <recommendedName>
        <fullName evidence="9">Methylated-DNA--protein-cysteine methyltransferase</fullName>
        <ecNumber evidence="9">2.1.1.63</ecNumber>
    </recommendedName>
    <alternativeName>
        <fullName evidence="9">6-O-methylguanine-DNA methyltransferase</fullName>
        <shortName evidence="9">MGMT</shortName>
    </alternativeName>
    <alternativeName>
        <fullName evidence="9">O-6-methylguanine-DNA-alkyltransferase</fullName>
    </alternativeName>
</protein>
<comment type="caution">
    <text evidence="12">The sequence shown here is derived from an EMBL/GenBank/DDBJ whole genome shotgun (WGS) entry which is preliminary data.</text>
</comment>
<accession>A0A2M8IYK5</accession>
<proteinExistence type="inferred from homology"/>
<dbReference type="InterPro" id="IPR036388">
    <property type="entry name" value="WH-like_DNA-bd_sf"/>
</dbReference>
<evidence type="ECO:0000256" key="1">
    <source>
        <dbReference type="ARBA" id="ARBA00001286"/>
    </source>
</evidence>
<dbReference type="GO" id="GO:0006307">
    <property type="term" value="P:DNA alkylation repair"/>
    <property type="evidence" value="ECO:0007669"/>
    <property type="project" value="UniProtKB-UniRule"/>
</dbReference>
<feature type="domain" description="Methylated-DNA-[protein]-cysteine S-methyltransferase DNA binding" evidence="10">
    <location>
        <begin position="66"/>
        <end position="145"/>
    </location>
</feature>
<comment type="function">
    <text evidence="9">Involved in the cellular defense against the biological effects of O6-methylguanine (O6-MeG) and O4-methylthymine (O4-MeT) in DNA. Repairs the methylated nucleobase in DNA by stoichiometrically transferring the methyl group to a cysteine residue in the enzyme. This is a suicide reaction: the enzyme is irreversibly inactivated.</text>
</comment>
<keyword evidence="4 9" id="KW-0489">Methyltransferase</keyword>
<evidence type="ECO:0000256" key="7">
    <source>
        <dbReference type="ARBA" id="ARBA00023204"/>
    </source>
</evidence>
<dbReference type="PANTHER" id="PTHR10815:SF13">
    <property type="entry name" value="METHYLATED-DNA--PROTEIN-CYSTEINE METHYLTRANSFERASE"/>
    <property type="match status" value="1"/>
</dbReference>
<keyword evidence="13" id="KW-1185">Reference proteome</keyword>
<evidence type="ECO:0000256" key="3">
    <source>
        <dbReference type="ARBA" id="ARBA00022490"/>
    </source>
</evidence>
<evidence type="ECO:0000259" key="10">
    <source>
        <dbReference type="Pfam" id="PF01035"/>
    </source>
</evidence>
<dbReference type="InterPro" id="IPR036631">
    <property type="entry name" value="MGMT_N_sf"/>
</dbReference>
<dbReference type="EC" id="2.1.1.63" evidence="9"/>
<evidence type="ECO:0000256" key="9">
    <source>
        <dbReference type="HAMAP-Rule" id="MF_00772"/>
    </source>
</evidence>
<dbReference type="AlphaFoldDB" id="A0A2M8IYK5"/>
<dbReference type="NCBIfam" id="TIGR00589">
    <property type="entry name" value="ogt"/>
    <property type="match status" value="1"/>
</dbReference>
<dbReference type="EMBL" id="PGTB01000081">
    <property type="protein sequence ID" value="PJE35619.1"/>
    <property type="molecule type" value="Genomic_DNA"/>
</dbReference>
<feature type="domain" description="Methylguanine DNA methyltransferase ribonuclease-like" evidence="11">
    <location>
        <begin position="4"/>
        <end position="62"/>
    </location>
</feature>
<dbReference type="SUPFAM" id="SSF53155">
    <property type="entry name" value="Methylated DNA-protein cysteine methyltransferase domain"/>
    <property type="match status" value="1"/>
</dbReference>
<dbReference type="InterPro" id="IPR001497">
    <property type="entry name" value="MethylDNA_cys_MeTrfase_AS"/>
</dbReference>
<keyword evidence="7 9" id="KW-0234">DNA repair</keyword>
<dbReference type="FunFam" id="1.10.10.10:FF:000214">
    <property type="entry name" value="Methylated-DNA--protein-cysteine methyltransferase"/>
    <property type="match status" value="1"/>
</dbReference>
<dbReference type="InterPro" id="IPR023546">
    <property type="entry name" value="MGMT"/>
</dbReference>
<name>A0A2M8IYK5_9RHOB</name>
<evidence type="ECO:0000313" key="13">
    <source>
        <dbReference type="Proteomes" id="UP000231553"/>
    </source>
</evidence>
<dbReference type="Pfam" id="PF01035">
    <property type="entry name" value="DNA_binding_1"/>
    <property type="match status" value="1"/>
</dbReference>
<evidence type="ECO:0000256" key="5">
    <source>
        <dbReference type="ARBA" id="ARBA00022679"/>
    </source>
</evidence>
<reference evidence="12 13" key="1">
    <citation type="journal article" date="2018" name="Int. J. Syst. Evol. Microbiol.">
        <title>Pseudooceanicola lipolyticus sp. nov., a marine alphaproteobacterium, reclassification of Oceanicola flagellatus as Pseudooceanicola flagellatus comb. nov. and emended description of the genus Pseudooceanicola.</title>
        <authorList>
            <person name="Huang M.-M."/>
            <person name="Guo L.-L."/>
            <person name="Wu Y.-H."/>
            <person name="Lai Q.-L."/>
            <person name="Shao Z.-Z."/>
            <person name="Wang C.-S."/>
            <person name="Wu M."/>
            <person name="Xu X.-W."/>
        </authorList>
    </citation>
    <scope>NUCLEOTIDE SEQUENCE [LARGE SCALE GENOMIC DNA]</scope>
    <source>
        <strain evidence="12 13">157</strain>
    </source>
</reference>
<gene>
    <name evidence="12" type="ORF">CVM52_16240</name>
</gene>
<dbReference type="RefSeq" id="WP_100163538.1">
    <property type="nucleotide sequence ID" value="NZ_PGTB01000081.1"/>
</dbReference>
<keyword evidence="6 9" id="KW-0227">DNA damage</keyword>
<dbReference type="GO" id="GO:0003908">
    <property type="term" value="F:methylated-DNA-[protein]-cysteine S-methyltransferase activity"/>
    <property type="evidence" value="ECO:0007669"/>
    <property type="project" value="UniProtKB-UniRule"/>
</dbReference>
<sequence>MKRSIPSPFGPLVVTVRNGAVAQVTWGNTRWDDADPLLDRAQAQLEGYFAGTRRDFDLPLEISGSAFQRDVCAAISAIPFGETLTYGEIARRLGAPPQAVGQACGHNPIPVIVPCHRVLAANGLGGFSARGGIETKVALLRHEGAAGLLI</sequence>
<evidence type="ECO:0000256" key="4">
    <source>
        <dbReference type="ARBA" id="ARBA00022603"/>
    </source>
</evidence>
<dbReference type="Gene3D" id="3.30.160.70">
    <property type="entry name" value="Methylated DNA-protein cysteine methyltransferase domain"/>
    <property type="match status" value="1"/>
</dbReference>
<dbReference type="GO" id="GO:0005737">
    <property type="term" value="C:cytoplasm"/>
    <property type="evidence" value="ECO:0007669"/>
    <property type="project" value="UniProtKB-SubCell"/>
</dbReference>
<dbReference type="InterPro" id="IPR036217">
    <property type="entry name" value="MethylDNA_cys_MeTrfase_DNAb"/>
</dbReference>
<dbReference type="HAMAP" id="MF_00772">
    <property type="entry name" value="OGT"/>
    <property type="match status" value="1"/>
</dbReference>
<dbReference type="OrthoDB" id="9802228at2"/>
<evidence type="ECO:0000313" key="12">
    <source>
        <dbReference type="EMBL" id="PJE35619.1"/>
    </source>
</evidence>
<keyword evidence="3 9" id="KW-0963">Cytoplasm</keyword>
<dbReference type="SUPFAM" id="SSF46767">
    <property type="entry name" value="Methylated DNA-protein cysteine methyltransferase, C-terminal domain"/>
    <property type="match status" value="1"/>
</dbReference>
<evidence type="ECO:0000256" key="2">
    <source>
        <dbReference type="ARBA" id="ARBA00008711"/>
    </source>
</evidence>
<comment type="miscellaneous">
    <text evidence="9">This enzyme catalyzes only one turnover and therefore is not strictly catalytic. According to one definition, an enzyme is a biocatalyst that acts repeatedly and over many reaction cycles.</text>
</comment>
<keyword evidence="5 9" id="KW-0808">Transferase</keyword>
<comment type="catalytic activity">
    <reaction evidence="1 9">
        <text>a 4-O-methyl-thymidine in DNA + L-cysteinyl-[protein] = a thymidine in DNA + S-methyl-L-cysteinyl-[protein]</text>
        <dbReference type="Rhea" id="RHEA:53428"/>
        <dbReference type="Rhea" id="RHEA-COMP:10131"/>
        <dbReference type="Rhea" id="RHEA-COMP:10132"/>
        <dbReference type="Rhea" id="RHEA-COMP:13555"/>
        <dbReference type="Rhea" id="RHEA-COMP:13556"/>
        <dbReference type="ChEBI" id="CHEBI:29950"/>
        <dbReference type="ChEBI" id="CHEBI:82612"/>
        <dbReference type="ChEBI" id="CHEBI:137386"/>
        <dbReference type="ChEBI" id="CHEBI:137387"/>
        <dbReference type="EC" id="2.1.1.63"/>
    </reaction>
</comment>
<dbReference type="PROSITE" id="PS00374">
    <property type="entry name" value="MGMT"/>
    <property type="match status" value="1"/>
</dbReference>
<dbReference type="InterPro" id="IPR014048">
    <property type="entry name" value="MethylDNA_cys_MeTrfase_DNA-bd"/>
</dbReference>
<evidence type="ECO:0000259" key="11">
    <source>
        <dbReference type="Pfam" id="PF02870"/>
    </source>
</evidence>
<dbReference type="InterPro" id="IPR008332">
    <property type="entry name" value="MethylG_MeTrfase_N"/>
</dbReference>
<comment type="catalytic activity">
    <reaction evidence="8 9">
        <text>a 6-O-methyl-2'-deoxyguanosine in DNA + L-cysteinyl-[protein] = S-methyl-L-cysteinyl-[protein] + a 2'-deoxyguanosine in DNA</text>
        <dbReference type="Rhea" id="RHEA:24000"/>
        <dbReference type="Rhea" id="RHEA-COMP:10131"/>
        <dbReference type="Rhea" id="RHEA-COMP:10132"/>
        <dbReference type="Rhea" id="RHEA-COMP:11367"/>
        <dbReference type="Rhea" id="RHEA-COMP:11368"/>
        <dbReference type="ChEBI" id="CHEBI:29950"/>
        <dbReference type="ChEBI" id="CHEBI:82612"/>
        <dbReference type="ChEBI" id="CHEBI:85445"/>
        <dbReference type="ChEBI" id="CHEBI:85448"/>
        <dbReference type="EC" id="2.1.1.63"/>
    </reaction>
</comment>
<evidence type="ECO:0000256" key="6">
    <source>
        <dbReference type="ARBA" id="ARBA00022763"/>
    </source>
</evidence>
<feature type="active site" description="Nucleophile; methyl group acceptor" evidence="9">
    <location>
        <position position="115"/>
    </location>
</feature>
<comment type="subcellular location">
    <subcellularLocation>
        <location evidence="9">Cytoplasm</location>
    </subcellularLocation>
</comment>
<dbReference type="Proteomes" id="UP000231553">
    <property type="component" value="Unassembled WGS sequence"/>
</dbReference>
<dbReference type="CDD" id="cd06445">
    <property type="entry name" value="ATase"/>
    <property type="match status" value="1"/>
</dbReference>
<dbReference type="Gene3D" id="1.10.10.10">
    <property type="entry name" value="Winged helix-like DNA-binding domain superfamily/Winged helix DNA-binding domain"/>
    <property type="match status" value="1"/>
</dbReference>
<organism evidence="12 13">
    <name type="scientific">Pseudooceanicola lipolyticus</name>
    <dbReference type="NCBI Taxonomy" id="2029104"/>
    <lineage>
        <taxon>Bacteria</taxon>
        <taxon>Pseudomonadati</taxon>
        <taxon>Pseudomonadota</taxon>
        <taxon>Alphaproteobacteria</taxon>
        <taxon>Rhodobacterales</taxon>
        <taxon>Paracoccaceae</taxon>
        <taxon>Pseudooceanicola</taxon>
    </lineage>
</organism>
<dbReference type="GO" id="GO:0032259">
    <property type="term" value="P:methylation"/>
    <property type="evidence" value="ECO:0007669"/>
    <property type="project" value="UniProtKB-KW"/>
</dbReference>
<dbReference type="Pfam" id="PF02870">
    <property type="entry name" value="Methyltransf_1N"/>
    <property type="match status" value="1"/>
</dbReference>